<sequence>MQLILFLVIALIIDLIISDPDWITHPVVIIGSLITFLEKYLQKEKDDALAAKLKGGVLVIIVLLVSYFISNYIIQQSLRLNEYFAYSIEIIFLSLMLALKGLIKAGKDVYFALKVNDLEQARKKVDLIVGRECSQSSRQEVIRAVLETLAENTSDGILAPAFYYLLGGLPLAVTYKAVNTMDSMLGYKNNTYINFGYAAAKTDDFFNYIPARITAFLIIAASFLLDLDFKSAFKTVLNDAEKHPSPNAGYPEAAAAGSLSLRFGGYNYYHGQQSFRAYIGQKKKKFEANDILKLNKIIYYTVGLFIILALVIFALI</sequence>
<dbReference type="Proteomes" id="UP000247389">
    <property type="component" value="Unassembled WGS sequence"/>
</dbReference>
<dbReference type="Pfam" id="PF03186">
    <property type="entry name" value="CobD_Cbib"/>
    <property type="match status" value="1"/>
</dbReference>
<evidence type="ECO:0000256" key="7">
    <source>
        <dbReference type="ARBA" id="ARBA00022989"/>
    </source>
</evidence>
<evidence type="ECO:0000313" key="17">
    <source>
        <dbReference type="Proteomes" id="UP000324896"/>
    </source>
</evidence>
<evidence type="ECO:0000256" key="2">
    <source>
        <dbReference type="ARBA" id="ARBA00004953"/>
    </source>
</evidence>
<evidence type="ECO:0000313" key="15">
    <source>
        <dbReference type="Proteomes" id="UP000247389"/>
    </source>
</evidence>
<reference evidence="10 15" key="3">
    <citation type="submission" date="2018-04" db="EMBL/GenBank/DDBJ databases">
        <title>Subsurface microbial communities from deep shales in Ohio and West Virginia, USA.</title>
        <authorList>
            <person name="Wrighton K."/>
        </authorList>
    </citation>
    <scope>NUCLEOTIDE SEQUENCE [LARGE SCALE GENOMIC DNA]</scope>
    <source>
        <strain evidence="10 15">MSL28</strain>
    </source>
</reference>
<accession>A0A1G6L3Q4</accession>
<feature type="transmembrane region" description="Helical" evidence="9">
    <location>
        <begin position="83"/>
        <end position="103"/>
    </location>
</feature>
<protein>
    <recommendedName>
        <fullName evidence="9">Cobalamin biosynthesis protein CobD</fullName>
    </recommendedName>
</protein>
<dbReference type="EMBL" id="QICM01000016">
    <property type="protein sequence ID" value="PXV64808.1"/>
    <property type="molecule type" value="Genomic_DNA"/>
</dbReference>
<dbReference type="EMBL" id="FNEH01000003">
    <property type="protein sequence ID" value="SDI23822.1"/>
    <property type="molecule type" value="Genomic_DNA"/>
</dbReference>
<dbReference type="EMBL" id="FMYT01000005">
    <property type="protein sequence ID" value="SDC37365.1"/>
    <property type="molecule type" value="Genomic_DNA"/>
</dbReference>
<dbReference type="Proteomes" id="UP000295758">
    <property type="component" value="Unassembled WGS sequence"/>
</dbReference>
<reference evidence="11 17" key="2">
    <citation type="submission" date="2016-10" db="EMBL/GenBank/DDBJ databases">
        <authorList>
            <person name="Varghese N."/>
            <person name="Submissions S."/>
        </authorList>
    </citation>
    <scope>NUCLEOTIDE SEQUENCE [LARGE SCALE GENOMIC DNA]</scope>
    <source>
        <strain evidence="11 17">WG10</strain>
    </source>
</reference>
<dbReference type="PANTHER" id="PTHR34308:SF1">
    <property type="entry name" value="COBALAMIN BIOSYNTHESIS PROTEIN CBIB"/>
    <property type="match status" value="1"/>
</dbReference>
<dbReference type="UniPathway" id="UPA00148"/>
<dbReference type="HAMAP" id="MF_00024">
    <property type="entry name" value="CobD_CbiB"/>
    <property type="match status" value="1"/>
</dbReference>
<name>A0A1G6L3Q4_9FIRM</name>
<evidence type="ECO:0000313" key="13">
    <source>
        <dbReference type="EMBL" id="TDS35384.1"/>
    </source>
</evidence>
<gene>
    <name evidence="9" type="primary">cobD</name>
    <name evidence="13" type="ORF">BY453_101102</name>
    <name evidence="10" type="ORF">C8C78_11644</name>
    <name evidence="11" type="ORF">SAMN04488597_10589</name>
    <name evidence="12" type="ORF">SAMN04515654_103123</name>
</gene>
<evidence type="ECO:0000256" key="6">
    <source>
        <dbReference type="ARBA" id="ARBA00022692"/>
    </source>
</evidence>
<dbReference type="GO" id="GO:0009236">
    <property type="term" value="P:cobalamin biosynthetic process"/>
    <property type="evidence" value="ECO:0007669"/>
    <property type="project" value="UniProtKB-UniRule"/>
</dbReference>
<keyword evidence="5 9" id="KW-0169">Cobalamin biosynthesis</keyword>
<dbReference type="PANTHER" id="PTHR34308">
    <property type="entry name" value="COBALAMIN BIOSYNTHESIS PROTEIN CBIB"/>
    <property type="match status" value="1"/>
</dbReference>
<reference evidence="13 16" key="4">
    <citation type="submission" date="2019-03" db="EMBL/GenBank/DDBJ databases">
        <title>Deep subsurface shale carbon reservoir microbial communities from Ohio and West Virginia, USA.</title>
        <authorList>
            <person name="Wrighton K."/>
        </authorList>
    </citation>
    <scope>NUCLEOTIDE SEQUENCE [LARGE SCALE GENOMIC DNA]</scope>
    <source>
        <strain evidence="13 16">UTICA-S4D12</strain>
    </source>
</reference>
<dbReference type="GO" id="GO:0005886">
    <property type="term" value="C:plasma membrane"/>
    <property type="evidence" value="ECO:0007669"/>
    <property type="project" value="UniProtKB-SubCell"/>
</dbReference>
<evidence type="ECO:0000256" key="1">
    <source>
        <dbReference type="ARBA" id="ARBA00004651"/>
    </source>
</evidence>
<keyword evidence="8 9" id="KW-0472">Membrane</keyword>
<dbReference type="Proteomes" id="UP000324896">
    <property type="component" value="Unassembled WGS sequence"/>
</dbReference>
<evidence type="ECO:0000313" key="10">
    <source>
        <dbReference type="EMBL" id="PXV64808.1"/>
    </source>
</evidence>
<evidence type="ECO:0000256" key="3">
    <source>
        <dbReference type="ARBA" id="ARBA00006263"/>
    </source>
</evidence>
<dbReference type="AlphaFoldDB" id="A0A1G6L3Q4"/>
<reference evidence="12 14" key="1">
    <citation type="submission" date="2016-10" db="EMBL/GenBank/DDBJ databases">
        <authorList>
            <person name="de Groot N.N."/>
        </authorList>
    </citation>
    <scope>NUCLEOTIDE SEQUENCE [LARGE SCALE GENOMIC DNA]</scope>
    <source>
        <strain evidence="12 14">WG7</strain>
    </source>
</reference>
<keyword evidence="7 9" id="KW-1133">Transmembrane helix</keyword>
<dbReference type="RefSeq" id="WP_089716124.1">
    <property type="nucleotide sequence ID" value="NZ_FMYT01000005.1"/>
</dbReference>
<proteinExistence type="inferred from homology"/>
<feature type="transmembrane region" description="Helical" evidence="9">
    <location>
        <begin position="205"/>
        <end position="225"/>
    </location>
</feature>
<evidence type="ECO:0000313" key="11">
    <source>
        <dbReference type="EMBL" id="SDC37365.1"/>
    </source>
</evidence>
<keyword evidence="6 9" id="KW-0812">Transmembrane</keyword>
<evidence type="ECO:0000256" key="4">
    <source>
        <dbReference type="ARBA" id="ARBA00022475"/>
    </source>
</evidence>
<comment type="pathway">
    <text evidence="2 9">Cofactor biosynthesis; adenosylcobalamin biosynthesis.</text>
</comment>
<dbReference type="InterPro" id="IPR004485">
    <property type="entry name" value="Cobalamin_biosynth_CobD/CbiB"/>
</dbReference>
<evidence type="ECO:0000313" key="16">
    <source>
        <dbReference type="Proteomes" id="UP000295758"/>
    </source>
</evidence>
<evidence type="ECO:0000313" key="12">
    <source>
        <dbReference type="EMBL" id="SDI23822.1"/>
    </source>
</evidence>
<dbReference type="EMBL" id="SOAA01000001">
    <property type="protein sequence ID" value="TDS35384.1"/>
    <property type="molecule type" value="Genomic_DNA"/>
</dbReference>
<dbReference type="Proteomes" id="UP000198945">
    <property type="component" value="Unassembled WGS sequence"/>
</dbReference>
<feature type="transmembrane region" description="Helical" evidence="9">
    <location>
        <begin position="297"/>
        <end position="315"/>
    </location>
</feature>
<comment type="function">
    <text evidence="9">Converts cobyric acid to cobinamide by the addition of aminopropanol on the F carboxylic group.</text>
</comment>
<organism evidence="11 17">
    <name type="scientific">Halanaerobium congolense</name>
    <dbReference type="NCBI Taxonomy" id="54121"/>
    <lineage>
        <taxon>Bacteria</taxon>
        <taxon>Bacillati</taxon>
        <taxon>Bacillota</taxon>
        <taxon>Clostridia</taxon>
        <taxon>Halanaerobiales</taxon>
        <taxon>Halanaerobiaceae</taxon>
        <taxon>Halanaerobium</taxon>
    </lineage>
</organism>
<evidence type="ECO:0000256" key="5">
    <source>
        <dbReference type="ARBA" id="ARBA00022573"/>
    </source>
</evidence>
<comment type="similarity">
    <text evidence="3 9">Belongs to the CobD/CbiB family.</text>
</comment>
<dbReference type="GO" id="GO:0015420">
    <property type="term" value="F:ABC-type vitamin B12 transporter activity"/>
    <property type="evidence" value="ECO:0007669"/>
    <property type="project" value="UniProtKB-UniRule"/>
</dbReference>
<dbReference type="GO" id="GO:0048472">
    <property type="term" value="F:threonine-phosphate decarboxylase activity"/>
    <property type="evidence" value="ECO:0007669"/>
    <property type="project" value="InterPro"/>
</dbReference>
<dbReference type="NCBIfam" id="TIGR00380">
    <property type="entry name" value="cobal_cbiB"/>
    <property type="match status" value="1"/>
</dbReference>
<evidence type="ECO:0000256" key="9">
    <source>
        <dbReference type="HAMAP-Rule" id="MF_00024"/>
    </source>
</evidence>
<comment type="subcellular location">
    <subcellularLocation>
        <location evidence="1 9">Cell membrane</location>
        <topology evidence="1 9">Multi-pass membrane protein</topology>
    </subcellularLocation>
</comment>
<evidence type="ECO:0000313" key="14">
    <source>
        <dbReference type="Proteomes" id="UP000198945"/>
    </source>
</evidence>
<feature type="transmembrane region" description="Helical" evidence="9">
    <location>
        <begin position="161"/>
        <end position="178"/>
    </location>
</feature>
<feature type="transmembrane region" description="Helical" evidence="9">
    <location>
        <begin position="55"/>
        <end position="74"/>
    </location>
</feature>
<evidence type="ECO:0000256" key="8">
    <source>
        <dbReference type="ARBA" id="ARBA00023136"/>
    </source>
</evidence>
<keyword evidence="4 9" id="KW-1003">Cell membrane</keyword>